<dbReference type="EMBL" id="DRNF01000273">
    <property type="protein sequence ID" value="HHJ80841.1"/>
    <property type="molecule type" value="Genomic_DNA"/>
</dbReference>
<proteinExistence type="inferred from homology"/>
<reference evidence="13" key="1">
    <citation type="journal article" date="2020" name="mSystems">
        <title>Genome- and Community-Level Interaction Insights into Carbon Utilization and Element Cycling Functions of Hydrothermarchaeota in Hydrothermal Sediment.</title>
        <authorList>
            <person name="Zhou Z."/>
            <person name="Liu Y."/>
            <person name="Xu W."/>
            <person name="Pan J."/>
            <person name="Luo Z.H."/>
            <person name="Li M."/>
        </authorList>
    </citation>
    <scope>NUCLEOTIDE SEQUENCE [LARGE SCALE GENOMIC DNA]</scope>
    <source>
        <strain evidence="13">HyVt-505</strain>
    </source>
</reference>
<dbReference type="InterPro" id="IPR049179">
    <property type="entry name" value="T2SSK_SAM-like_2nd"/>
</dbReference>
<feature type="domain" description="T2SS protein K first SAM-like" evidence="12">
    <location>
        <begin position="106"/>
        <end position="209"/>
    </location>
</feature>
<accession>A0A832N6L1</accession>
<evidence type="ECO:0000256" key="6">
    <source>
        <dbReference type="ARBA" id="ARBA00022692"/>
    </source>
</evidence>
<evidence type="ECO:0000256" key="1">
    <source>
        <dbReference type="ARBA" id="ARBA00004533"/>
    </source>
</evidence>
<comment type="similarity">
    <text evidence="2 10">Belongs to the GSP K family.</text>
</comment>
<keyword evidence="3 10" id="KW-0813">Transport</keyword>
<dbReference type="InterPro" id="IPR045584">
    <property type="entry name" value="Pilin-like"/>
</dbReference>
<dbReference type="Pfam" id="PF21687">
    <property type="entry name" value="T2SSK_1st"/>
    <property type="match status" value="1"/>
</dbReference>
<keyword evidence="9 10" id="KW-0472">Membrane</keyword>
<evidence type="ECO:0000256" key="9">
    <source>
        <dbReference type="ARBA" id="ARBA00023136"/>
    </source>
</evidence>
<dbReference type="InterPro" id="IPR038072">
    <property type="entry name" value="GspK_central_sf"/>
</dbReference>
<gene>
    <name evidence="13" type="ORF">ENJ65_04330</name>
</gene>
<keyword evidence="4 10" id="KW-1003">Cell membrane</keyword>
<dbReference type="PANTHER" id="PTHR38831:SF1">
    <property type="entry name" value="TYPE II SECRETION SYSTEM PROTEIN K-RELATED"/>
    <property type="match status" value="1"/>
</dbReference>
<evidence type="ECO:0000259" key="11">
    <source>
        <dbReference type="Pfam" id="PF03934"/>
    </source>
</evidence>
<dbReference type="NCBIfam" id="NF037980">
    <property type="entry name" value="T2SS_GspK"/>
    <property type="match status" value="1"/>
</dbReference>
<keyword evidence="8" id="KW-1133">Transmembrane helix</keyword>
<name>A0A832N6L1_9GAMM</name>
<dbReference type="PANTHER" id="PTHR38831">
    <property type="entry name" value="TYPE II SECRETION SYSTEM PROTEIN K"/>
    <property type="match status" value="1"/>
</dbReference>
<dbReference type="SUPFAM" id="SSF54523">
    <property type="entry name" value="Pili subunits"/>
    <property type="match status" value="1"/>
</dbReference>
<keyword evidence="6" id="KW-0812">Transmembrane</keyword>
<dbReference type="Pfam" id="PF03934">
    <property type="entry name" value="T2SSK"/>
    <property type="match status" value="1"/>
</dbReference>
<dbReference type="InterPro" id="IPR049031">
    <property type="entry name" value="T2SSK_SAM-like_1st"/>
</dbReference>
<keyword evidence="5 10" id="KW-0997">Cell inner membrane</keyword>
<evidence type="ECO:0000256" key="5">
    <source>
        <dbReference type="ARBA" id="ARBA00022519"/>
    </source>
</evidence>
<organism evidence="13">
    <name type="scientific">Candidatus Tenderia electrophaga</name>
    <dbReference type="NCBI Taxonomy" id="1748243"/>
    <lineage>
        <taxon>Bacteria</taxon>
        <taxon>Pseudomonadati</taxon>
        <taxon>Pseudomonadota</taxon>
        <taxon>Gammaproteobacteria</taxon>
        <taxon>Candidatus Tenderiales</taxon>
        <taxon>Candidatus Tenderiaceae</taxon>
        <taxon>Candidatus Tenderia</taxon>
    </lineage>
</organism>
<feature type="domain" description="T2SS protein K second SAM-like" evidence="11">
    <location>
        <begin position="214"/>
        <end position="262"/>
    </location>
</feature>
<keyword evidence="7" id="KW-0653">Protein transport</keyword>
<dbReference type="Proteomes" id="UP000885832">
    <property type="component" value="Unassembled WGS sequence"/>
</dbReference>
<dbReference type="PIRSF" id="PIRSF002786">
    <property type="entry name" value="XcpX"/>
    <property type="match status" value="1"/>
</dbReference>
<dbReference type="SUPFAM" id="SSF158544">
    <property type="entry name" value="GspK insert domain-like"/>
    <property type="match status" value="2"/>
</dbReference>
<evidence type="ECO:0000313" key="13">
    <source>
        <dbReference type="EMBL" id="HHJ80841.1"/>
    </source>
</evidence>
<sequence>MIKAQPRKQRGVALITAVLIVALVTAAAVAMASKQQFDIRRTANIFNNDIAYQFALGAEDYARNVLEWDITKDGSTTDHLGENWAQDVAVPVEEAMLTGSMQDMQGRINLNALVKADGAANALMLKRFENLLQLLDLDQGIARAVLDWIDADINPGFIGGAEDDYYMLQIPPYRAANRLMASVSELLLVKGIDYESYQLLQPHVSALPDINSKINVNTASAEVLAALANTLTVADGEALIETRSDNGFAKIEDFTHALEQLGEHNYDPAFLDVSSDYFLISAMAEFDQSIARLYSLVHRNKTGGVRVVMRSRGAY</sequence>
<dbReference type="AlphaFoldDB" id="A0A832N6L1"/>
<evidence type="ECO:0000256" key="4">
    <source>
        <dbReference type="ARBA" id="ARBA00022475"/>
    </source>
</evidence>
<evidence type="ECO:0000256" key="7">
    <source>
        <dbReference type="ARBA" id="ARBA00022927"/>
    </source>
</evidence>
<evidence type="ECO:0000256" key="2">
    <source>
        <dbReference type="ARBA" id="ARBA00007246"/>
    </source>
</evidence>
<comment type="caution">
    <text evidence="13">The sequence shown here is derived from an EMBL/GenBank/DDBJ whole genome shotgun (WGS) entry which is preliminary data.</text>
</comment>
<evidence type="ECO:0000256" key="8">
    <source>
        <dbReference type="ARBA" id="ARBA00022989"/>
    </source>
</evidence>
<evidence type="ECO:0000259" key="12">
    <source>
        <dbReference type="Pfam" id="PF21687"/>
    </source>
</evidence>
<dbReference type="InterPro" id="IPR005628">
    <property type="entry name" value="GspK"/>
</dbReference>
<protein>
    <recommendedName>
        <fullName evidence="10">Type II secretion system protein K</fullName>
    </recommendedName>
</protein>
<dbReference type="Gene3D" id="3.30.1300.30">
    <property type="entry name" value="GSPII I/J protein-like"/>
    <property type="match status" value="1"/>
</dbReference>
<comment type="subcellular location">
    <subcellularLocation>
        <location evidence="1 10">Cell inner membrane</location>
    </subcellularLocation>
</comment>
<dbReference type="GO" id="GO:0009306">
    <property type="term" value="P:protein secretion"/>
    <property type="evidence" value="ECO:0007669"/>
    <property type="project" value="InterPro"/>
</dbReference>
<dbReference type="Gene3D" id="1.10.40.60">
    <property type="entry name" value="EpsJ-like"/>
    <property type="match status" value="2"/>
</dbReference>
<evidence type="ECO:0000256" key="3">
    <source>
        <dbReference type="ARBA" id="ARBA00022448"/>
    </source>
</evidence>
<evidence type="ECO:0000256" key="10">
    <source>
        <dbReference type="PIRNR" id="PIRNR002786"/>
    </source>
</evidence>
<dbReference type="GO" id="GO:0005886">
    <property type="term" value="C:plasma membrane"/>
    <property type="evidence" value="ECO:0007669"/>
    <property type="project" value="UniProtKB-SubCell"/>
</dbReference>